<dbReference type="eggNOG" id="KOG0552">
    <property type="taxonomic scope" value="Eukaryota"/>
</dbReference>
<feature type="domain" description="PPIase FKBP-type" evidence="2">
    <location>
        <begin position="88"/>
        <end position="187"/>
    </location>
</feature>
<dbReference type="Pfam" id="PF00254">
    <property type="entry name" value="FKBP_C"/>
    <property type="match status" value="1"/>
</dbReference>
<dbReference type="PANTHER" id="PTHR47598">
    <property type="entry name" value="PEPTIDYL-PROLYL CIS-TRANS ISOMERASE FKBP17-2, CHLOROPLASTIC"/>
    <property type="match status" value="1"/>
</dbReference>
<keyword evidence="1" id="KW-0413">Isomerase</keyword>
<gene>
    <name evidence="3" type="ORF">MICPUCDRAFT_16040</name>
</gene>
<dbReference type="InterPro" id="IPR001179">
    <property type="entry name" value="PPIase_FKBP_dom"/>
</dbReference>
<dbReference type="GO" id="GO:0009507">
    <property type="term" value="C:chloroplast"/>
    <property type="evidence" value="ECO:0007669"/>
    <property type="project" value="TreeGrafter"/>
</dbReference>
<dbReference type="SUPFAM" id="SSF54534">
    <property type="entry name" value="FKBP-like"/>
    <property type="match status" value="1"/>
</dbReference>
<dbReference type="OMA" id="LIPPICQ"/>
<dbReference type="PROSITE" id="PS50059">
    <property type="entry name" value="FKBP_PPIASE"/>
    <property type="match status" value="1"/>
</dbReference>
<evidence type="ECO:0000313" key="4">
    <source>
        <dbReference type="Proteomes" id="UP000001876"/>
    </source>
</evidence>
<reference evidence="3 4" key="1">
    <citation type="journal article" date="2009" name="Science">
        <title>Green evolution and dynamic adaptations revealed by genomes of the marine picoeukaryotes Micromonas.</title>
        <authorList>
            <person name="Worden A.Z."/>
            <person name="Lee J.H."/>
            <person name="Mock T."/>
            <person name="Rouze P."/>
            <person name="Simmons M.P."/>
            <person name="Aerts A.L."/>
            <person name="Allen A.E."/>
            <person name="Cuvelier M.L."/>
            <person name="Derelle E."/>
            <person name="Everett M.V."/>
            <person name="Foulon E."/>
            <person name="Grimwood J."/>
            <person name="Gundlach H."/>
            <person name="Henrissat B."/>
            <person name="Napoli C."/>
            <person name="McDonald S.M."/>
            <person name="Parker M.S."/>
            <person name="Rombauts S."/>
            <person name="Salamov A."/>
            <person name="Von Dassow P."/>
            <person name="Badger J.H."/>
            <person name="Coutinho P.M."/>
            <person name="Demir E."/>
            <person name="Dubchak I."/>
            <person name="Gentemann C."/>
            <person name="Eikrem W."/>
            <person name="Gready J.E."/>
            <person name="John U."/>
            <person name="Lanier W."/>
            <person name="Lindquist E.A."/>
            <person name="Lucas S."/>
            <person name="Mayer K.F."/>
            <person name="Moreau H."/>
            <person name="Not F."/>
            <person name="Otillar R."/>
            <person name="Panaud O."/>
            <person name="Pangilinan J."/>
            <person name="Paulsen I."/>
            <person name="Piegu B."/>
            <person name="Poliakov A."/>
            <person name="Robbens S."/>
            <person name="Schmutz J."/>
            <person name="Toulza E."/>
            <person name="Wyss T."/>
            <person name="Zelensky A."/>
            <person name="Zhou K."/>
            <person name="Armbrust E.V."/>
            <person name="Bhattacharya D."/>
            <person name="Goodenough U.W."/>
            <person name="Van de Peer Y."/>
            <person name="Grigoriev I.V."/>
        </authorList>
    </citation>
    <scope>NUCLEOTIDE SEQUENCE [LARGE SCALE GENOMIC DNA]</scope>
    <source>
        <strain evidence="3 4">CCMP1545</strain>
    </source>
</reference>
<dbReference type="Gene3D" id="3.10.50.40">
    <property type="match status" value="1"/>
</dbReference>
<evidence type="ECO:0000259" key="2">
    <source>
        <dbReference type="PROSITE" id="PS50059"/>
    </source>
</evidence>
<keyword evidence="1" id="KW-0697">Rotamase</keyword>
<comment type="catalytic activity">
    <reaction evidence="1">
        <text>[protein]-peptidylproline (omega=180) = [protein]-peptidylproline (omega=0)</text>
        <dbReference type="Rhea" id="RHEA:16237"/>
        <dbReference type="Rhea" id="RHEA-COMP:10747"/>
        <dbReference type="Rhea" id="RHEA-COMP:10748"/>
        <dbReference type="ChEBI" id="CHEBI:83833"/>
        <dbReference type="ChEBI" id="CHEBI:83834"/>
        <dbReference type="EC" id="5.2.1.8"/>
    </reaction>
</comment>
<dbReference type="PANTHER" id="PTHR47598:SF1">
    <property type="entry name" value="PEPTIDYL-PROLYL CIS-TRANS ISOMERASE FKBP17-2, CHLOROPLASTIC"/>
    <property type="match status" value="1"/>
</dbReference>
<dbReference type="EMBL" id="GG663738">
    <property type="protein sequence ID" value="EEH57820.1"/>
    <property type="molecule type" value="Genomic_DNA"/>
</dbReference>
<sequence length="191" mass="20016">MGKGKRAGGQVNLFDPAASASRFITRRFGFGGALVFIGLLASVEGGEIVKAVLEDVTEKTGTGEEVVTESGLKYVDLKIGGGKSATKGDFVGIQLKLNDANDPSKVFVDTTAKGGRKIAFVYQRRPLLSPVFPGLEEAVSGMKRGGTRRFTAPPELGYGSEKVMLPDGTVVPGGTTLAVEVSLEEVSAMYV</sequence>
<dbReference type="KEGG" id="mpp:MICPUCDRAFT_16040"/>
<evidence type="ECO:0000256" key="1">
    <source>
        <dbReference type="PROSITE-ProRule" id="PRU00277"/>
    </source>
</evidence>
<dbReference type="STRING" id="564608.C1MR48"/>
<dbReference type="InterPro" id="IPR053111">
    <property type="entry name" value="Chloro_FKBP-type_PPIase"/>
</dbReference>
<dbReference type="RefSeq" id="XP_003057869.1">
    <property type="nucleotide sequence ID" value="XM_003057823.1"/>
</dbReference>
<dbReference type="Proteomes" id="UP000001876">
    <property type="component" value="Unassembled WGS sequence"/>
</dbReference>
<dbReference type="EC" id="5.2.1.8" evidence="1"/>
<name>C1MR48_MICPC</name>
<keyword evidence="4" id="KW-1185">Reference proteome</keyword>
<accession>C1MR48</accession>
<dbReference type="GeneID" id="9683679"/>
<protein>
    <recommendedName>
        <fullName evidence="1">peptidylprolyl isomerase</fullName>
        <ecNumber evidence="1">5.2.1.8</ecNumber>
    </recommendedName>
</protein>
<proteinExistence type="predicted"/>
<evidence type="ECO:0000313" key="3">
    <source>
        <dbReference type="EMBL" id="EEH57820.1"/>
    </source>
</evidence>
<dbReference type="GO" id="GO:0003755">
    <property type="term" value="F:peptidyl-prolyl cis-trans isomerase activity"/>
    <property type="evidence" value="ECO:0007669"/>
    <property type="project" value="UniProtKB-KW"/>
</dbReference>
<dbReference type="OrthoDB" id="1902587at2759"/>
<dbReference type="InterPro" id="IPR046357">
    <property type="entry name" value="PPIase_dom_sf"/>
</dbReference>
<dbReference type="AlphaFoldDB" id="C1MR48"/>
<organism evidence="4">
    <name type="scientific">Micromonas pusilla (strain CCMP1545)</name>
    <name type="common">Picoplanktonic green alga</name>
    <dbReference type="NCBI Taxonomy" id="564608"/>
    <lineage>
        <taxon>Eukaryota</taxon>
        <taxon>Viridiplantae</taxon>
        <taxon>Chlorophyta</taxon>
        <taxon>Mamiellophyceae</taxon>
        <taxon>Mamiellales</taxon>
        <taxon>Mamiellaceae</taxon>
        <taxon>Micromonas</taxon>
    </lineage>
</organism>